<dbReference type="InterPro" id="IPR004821">
    <property type="entry name" value="Cyt_trans-like"/>
</dbReference>
<dbReference type="InterPro" id="IPR014729">
    <property type="entry name" value="Rossmann-like_a/b/a_fold"/>
</dbReference>
<reference evidence="4 5" key="1">
    <citation type="journal article" date="2015" name="Nature">
        <title>rRNA introns, odd ribosomes, and small enigmatic genomes across a large radiation of phyla.</title>
        <authorList>
            <person name="Brown C.T."/>
            <person name="Hug L.A."/>
            <person name="Thomas B.C."/>
            <person name="Sharon I."/>
            <person name="Castelle C.J."/>
            <person name="Singh A."/>
            <person name="Wilkins M.J."/>
            <person name="Williams K.H."/>
            <person name="Banfield J.F."/>
        </authorList>
    </citation>
    <scope>NUCLEOTIDE SEQUENCE [LARGE SCALE GENOMIC DNA]</scope>
</reference>
<dbReference type="InterPro" id="IPR050385">
    <property type="entry name" value="Archaeal_FAD_synthase"/>
</dbReference>
<sequence length="158" mass="18404">MKKTALTIPYSKAKDYQKIFRDKKTVLVGGCFDLIHFGHLQFLKKAKENGDYLIVVLESDEFIRKNKREVPIHNQEERAEILSSLNMIDIIVLLPYFSSNEEYFNMVKTIRPKIVAVTEGDKQLKNKRKQIKEIGGQLKVVTPLLKKYSTRKIINEFS</sequence>
<dbReference type="Proteomes" id="UP000034917">
    <property type="component" value="Unassembled WGS sequence"/>
</dbReference>
<dbReference type="Pfam" id="PF01467">
    <property type="entry name" value="CTP_transf_like"/>
    <property type="match status" value="1"/>
</dbReference>
<dbReference type="AlphaFoldDB" id="A0A0G0JB34"/>
<name>A0A0G0JB34_9BACT</name>
<evidence type="ECO:0000256" key="2">
    <source>
        <dbReference type="ARBA" id="ARBA00022695"/>
    </source>
</evidence>
<evidence type="ECO:0000256" key="1">
    <source>
        <dbReference type="ARBA" id="ARBA00022679"/>
    </source>
</evidence>
<dbReference type="NCBIfam" id="TIGR00125">
    <property type="entry name" value="cyt_tran_rel"/>
    <property type="match status" value="1"/>
</dbReference>
<accession>A0A0G0JB34</accession>
<feature type="domain" description="Cytidyltransferase-like" evidence="3">
    <location>
        <begin position="27"/>
        <end position="141"/>
    </location>
</feature>
<organism evidence="4 5">
    <name type="scientific">Candidatus Roizmanbacteria bacterium GW2011_GWC2_37_13</name>
    <dbReference type="NCBI Taxonomy" id="1618486"/>
    <lineage>
        <taxon>Bacteria</taxon>
        <taxon>Candidatus Roizmaniibacteriota</taxon>
    </lineage>
</organism>
<gene>
    <name evidence="4" type="ORF">US40_C0008G0035</name>
</gene>
<dbReference type="GO" id="GO:0016779">
    <property type="term" value="F:nucleotidyltransferase activity"/>
    <property type="evidence" value="ECO:0007669"/>
    <property type="project" value="UniProtKB-KW"/>
</dbReference>
<dbReference type="Gene3D" id="3.40.50.620">
    <property type="entry name" value="HUPs"/>
    <property type="match status" value="1"/>
</dbReference>
<dbReference type="PANTHER" id="PTHR43793">
    <property type="entry name" value="FAD SYNTHASE"/>
    <property type="match status" value="1"/>
</dbReference>
<comment type="caution">
    <text evidence="4">The sequence shown here is derived from an EMBL/GenBank/DDBJ whole genome shotgun (WGS) entry which is preliminary data.</text>
</comment>
<dbReference type="PANTHER" id="PTHR43793:SF1">
    <property type="entry name" value="FAD SYNTHASE"/>
    <property type="match status" value="1"/>
</dbReference>
<dbReference type="SUPFAM" id="SSF52374">
    <property type="entry name" value="Nucleotidylyl transferase"/>
    <property type="match status" value="1"/>
</dbReference>
<evidence type="ECO:0000313" key="5">
    <source>
        <dbReference type="Proteomes" id="UP000034917"/>
    </source>
</evidence>
<protein>
    <submittedName>
        <fullName evidence="4">Glycerol-3-phosphate cytidyltransferase TagD</fullName>
    </submittedName>
</protein>
<proteinExistence type="predicted"/>
<dbReference type="EMBL" id="LBSV01000008">
    <property type="protein sequence ID" value="KKQ25441.1"/>
    <property type="molecule type" value="Genomic_DNA"/>
</dbReference>
<keyword evidence="1 4" id="KW-0808">Transferase</keyword>
<evidence type="ECO:0000259" key="3">
    <source>
        <dbReference type="Pfam" id="PF01467"/>
    </source>
</evidence>
<evidence type="ECO:0000313" key="4">
    <source>
        <dbReference type="EMBL" id="KKQ25441.1"/>
    </source>
</evidence>
<keyword evidence="2" id="KW-0548">Nucleotidyltransferase</keyword>